<dbReference type="PANTHER" id="PTHR47901">
    <property type="entry name" value="CASPASE RECRUITMENT DOMAIN-CONTAINING PROTEIN 18"/>
    <property type="match status" value="1"/>
</dbReference>
<dbReference type="GO" id="GO:0006508">
    <property type="term" value="P:proteolysis"/>
    <property type="evidence" value="ECO:0007669"/>
    <property type="project" value="InterPro"/>
</dbReference>
<organism evidence="6 7">
    <name type="scientific">Culter alburnus</name>
    <name type="common">Topmouth culter</name>
    <dbReference type="NCBI Taxonomy" id="194366"/>
    <lineage>
        <taxon>Eukaryota</taxon>
        <taxon>Metazoa</taxon>
        <taxon>Chordata</taxon>
        <taxon>Craniata</taxon>
        <taxon>Vertebrata</taxon>
        <taxon>Euteleostomi</taxon>
        <taxon>Actinopterygii</taxon>
        <taxon>Neopterygii</taxon>
        <taxon>Teleostei</taxon>
        <taxon>Ostariophysi</taxon>
        <taxon>Cypriniformes</taxon>
        <taxon>Xenocyprididae</taxon>
        <taxon>Xenocypridinae</taxon>
        <taxon>Culter</taxon>
    </lineage>
</organism>
<dbReference type="GO" id="GO:0097169">
    <property type="term" value="C:AIM2 inflammasome complex"/>
    <property type="evidence" value="ECO:0007669"/>
    <property type="project" value="TreeGrafter"/>
</dbReference>
<dbReference type="Gene3D" id="3.40.50.1460">
    <property type="match status" value="1"/>
</dbReference>
<accession>A0AAW2BAJ1</accession>
<dbReference type="InterPro" id="IPR002398">
    <property type="entry name" value="Pept_C14"/>
</dbReference>
<evidence type="ECO:0000313" key="6">
    <source>
        <dbReference type="EMBL" id="KAK9981754.1"/>
    </source>
</evidence>
<feature type="domain" description="Caspase family p10" evidence="3">
    <location>
        <begin position="309"/>
        <end position="391"/>
    </location>
</feature>
<dbReference type="PROSITE" id="PS50207">
    <property type="entry name" value="CASPASE_P10"/>
    <property type="match status" value="1"/>
</dbReference>
<dbReference type="GO" id="GO:0050727">
    <property type="term" value="P:regulation of inflammatory response"/>
    <property type="evidence" value="ECO:0007669"/>
    <property type="project" value="TreeGrafter"/>
</dbReference>
<dbReference type="PROSITE" id="PS50208">
    <property type="entry name" value="CASPASE_P20"/>
    <property type="match status" value="1"/>
</dbReference>
<dbReference type="AlphaFoldDB" id="A0AAW2BAJ1"/>
<dbReference type="Proteomes" id="UP001479290">
    <property type="component" value="Unassembled WGS sequence"/>
</dbReference>
<dbReference type="SMART" id="SM01289">
    <property type="entry name" value="PYRIN"/>
    <property type="match status" value="1"/>
</dbReference>
<gene>
    <name evidence="6" type="ORF">ABG768_001278</name>
</gene>
<dbReference type="GO" id="GO:0072557">
    <property type="term" value="C:IPAF inflammasome complex"/>
    <property type="evidence" value="ECO:0007669"/>
    <property type="project" value="TreeGrafter"/>
</dbReference>
<dbReference type="InterPro" id="IPR011029">
    <property type="entry name" value="DEATH-like_dom_sf"/>
</dbReference>
<evidence type="ECO:0000256" key="1">
    <source>
        <dbReference type="ARBA" id="ARBA00010134"/>
    </source>
</evidence>
<evidence type="ECO:0000259" key="5">
    <source>
        <dbReference type="PROSITE" id="PS50824"/>
    </source>
</evidence>
<comment type="similarity">
    <text evidence="1 2">Belongs to the peptidase C14A family.</text>
</comment>
<dbReference type="SMART" id="SM00115">
    <property type="entry name" value="CASc"/>
    <property type="match status" value="1"/>
</dbReference>
<proteinExistence type="inferred from homology"/>
<protein>
    <submittedName>
        <fullName evidence="6">Uncharacterized protein</fullName>
    </submittedName>
</protein>
<keyword evidence="7" id="KW-1185">Reference proteome</keyword>
<dbReference type="InterPro" id="IPR016129">
    <property type="entry name" value="Caspase_his_AS"/>
</dbReference>
<dbReference type="CDD" id="cd00032">
    <property type="entry name" value="CASc"/>
    <property type="match status" value="1"/>
</dbReference>
<dbReference type="Pfam" id="PF02758">
    <property type="entry name" value="PYRIN"/>
    <property type="match status" value="1"/>
</dbReference>
<dbReference type="SUPFAM" id="SSF47986">
    <property type="entry name" value="DEATH domain"/>
    <property type="match status" value="1"/>
</dbReference>
<dbReference type="PANTHER" id="PTHR47901:SF3">
    <property type="entry name" value="CASPASE-1"/>
    <property type="match status" value="1"/>
</dbReference>
<sequence>MDTTKKLMIDTLEELVDKDLKVFIWHLWNGVGSDIEPISRRKIENADRYEVVDKMVQQYSDNAGTIAVKVLQNMQQKDHAQNLEFRLAEVEQPEQEEPIQSDWIRPQSIVLCKQVFKDKILKRNEAKYLCFNELSLFQFSLQKHINTNLISNVYIPKDAYQRKRLALLITNIQFQRLNNRDGAEKDEENMEWLLEALGYRVEKYTNLTGKEIDAAVRNFAARSDHKDSDSTFVVLMSHGGRIGNKDVILGASDSSDYFFVDDIFTHLNSVNCPALIDKPKIILIQASRGECSDVYVQDKAPESDSTVYRKDMVCFMSCLPNSNSYRNHNSGSYFIMYIVDVFSKCAHNKDIMELFTKVISRMEKHDLANRNVHMLPCIENNTLRRKFYLFPGL</sequence>
<dbReference type="InterPro" id="IPR001309">
    <property type="entry name" value="Pept_C14_p20"/>
</dbReference>
<evidence type="ECO:0000256" key="2">
    <source>
        <dbReference type="RuleBase" id="RU003971"/>
    </source>
</evidence>
<dbReference type="PRINTS" id="PR00376">
    <property type="entry name" value="IL1BCENZYME"/>
</dbReference>
<dbReference type="PROSITE" id="PS01121">
    <property type="entry name" value="CASPASE_HIS"/>
    <property type="match status" value="1"/>
</dbReference>
<dbReference type="Gene3D" id="1.10.533.10">
    <property type="entry name" value="Death Domain, Fas"/>
    <property type="match status" value="1"/>
</dbReference>
<dbReference type="PROSITE" id="PS50824">
    <property type="entry name" value="DAPIN"/>
    <property type="match status" value="1"/>
</dbReference>
<comment type="caution">
    <text evidence="6">The sequence shown here is derived from an EMBL/GenBank/DDBJ whole genome shotgun (WGS) entry which is preliminary data.</text>
</comment>
<dbReference type="SUPFAM" id="SSF52129">
    <property type="entry name" value="Caspase-like"/>
    <property type="match status" value="1"/>
</dbReference>
<evidence type="ECO:0000259" key="3">
    <source>
        <dbReference type="PROSITE" id="PS50207"/>
    </source>
</evidence>
<evidence type="ECO:0000313" key="7">
    <source>
        <dbReference type="Proteomes" id="UP001479290"/>
    </source>
</evidence>
<dbReference type="CDD" id="cd08321">
    <property type="entry name" value="Pyrin_ASC-like"/>
    <property type="match status" value="1"/>
</dbReference>
<name>A0AAW2BAJ1_CULAL</name>
<dbReference type="InterPro" id="IPR002138">
    <property type="entry name" value="Pept_C14_p10"/>
</dbReference>
<dbReference type="GO" id="GO:0072559">
    <property type="term" value="C:NLRP3 inflammasome complex"/>
    <property type="evidence" value="ECO:0007669"/>
    <property type="project" value="TreeGrafter"/>
</dbReference>
<feature type="domain" description="Pyrin" evidence="5">
    <location>
        <begin position="1"/>
        <end position="64"/>
    </location>
</feature>
<dbReference type="InterPro" id="IPR015917">
    <property type="entry name" value="Pept_C14A"/>
</dbReference>
<dbReference type="Pfam" id="PF00656">
    <property type="entry name" value="Peptidase_C14"/>
    <property type="match status" value="1"/>
</dbReference>
<evidence type="ECO:0000259" key="4">
    <source>
        <dbReference type="PROSITE" id="PS50208"/>
    </source>
</evidence>
<dbReference type="InterPro" id="IPR004020">
    <property type="entry name" value="DAPIN"/>
</dbReference>
<reference evidence="6 7" key="1">
    <citation type="submission" date="2024-05" db="EMBL/GenBank/DDBJ databases">
        <title>A high-quality chromosomal-level genome assembly of Topmouth culter (Culter alburnus).</title>
        <authorList>
            <person name="Zhao H."/>
        </authorList>
    </citation>
    <scope>NUCLEOTIDE SEQUENCE [LARGE SCALE GENOMIC DNA]</scope>
    <source>
        <strain evidence="6">CATC2023</strain>
        <tissue evidence="6">Muscle</tissue>
    </source>
</reference>
<dbReference type="InterPro" id="IPR029030">
    <property type="entry name" value="Caspase-like_dom_sf"/>
</dbReference>
<dbReference type="EMBL" id="JAWDJR010000001">
    <property type="protein sequence ID" value="KAK9981754.1"/>
    <property type="molecule type" value="Genomic_DNA"/>
</dbReference>
<dbReference type="InterPro" id="IPR011600">
    <property type="entry name" value="Pept_C14_caspase"/>
</dbReference>
<dbReference type="GO" id="GO:0004197">
    <property type="term" value="F:cysteine-type endopeptidase activity"/>
    <property type="evidence" value="ECO:0007669"/>
    <property type="project" value="InterPro"/>
</dbReference>
<feature type="domain" description="Caspase family p20" evidence="4">
    <location>
        <begin position="162"/>
        <end position="291"/>
    </location>
</feature>